<dbReference type="RefSeq" id="WP_178348685.1">
    <property type="nucleotide sequence ID" value="NZ_JACRTE010000007.1"/>
</dbReference>
<dbReference type="AlphaFoldDB" id="A0A926FCG3"/>
<reference evidence="1" key="1">
    <citation type="submission" date="2020-08" db="EMBL/GenBank/DDBJ databases">
        <title>Genome public.</title>
        <authorList>
            <person name="Liu C."/>
            <person name="Sun Q."/>
        </authorList>
    </citation>
    <scope>NUCLEOTIDE SEQUENCE</scope>
    <source>
        <strain evidence="1">NSJ-50</strain>
    </source>
</reference>
<evidence type="ECO:0000313" key="2">
    <source>
        <dbReference type="Proteomes" id="UP000647416"/>
    </source>
</evidence>
<evidence type="ECO:0000313" key="1">
    <source>
        <dbReference type="EMBL" id="MBC8596717.1"/>
    </source>
</evidence>
<organism evidence="1 2">
    <name type="scientific">Qingrenia yutianensis</name>
    <dbReference type="NCBI Taxonomy" id="2763676"/>
    <lineage>
        <taxon>Bacteria</taxon>
        <taxon>Bacillati</taxon>
        <taxon>Bacillota</taxon>
        <taxon>Clostridia</taxon>
        <taxon>Eubacteriales</taxon>
        <taxon>Oscillospiraceae</taxon>
        <taxon>Qingrenia</taxon>
    </lineage>
</organism>
<name>A0A926FCG3_9FIRM</name>
<protein>
    <submittedName>
        <fullName evidence="1">Uncharacterized protein</fullName>
    </submittedName>
</protein>
<sequence length="247" mass="27783">MKKYKLLLFSNELSLAENAENFLCRGKDEVKKGEISYFCEFHSFFPSAKDTASFFASQNGGETLYVCPIVRSENFYDDILCALKILPFCENAFVFLSGNEKNLCKNAPEILSQTLFTSVLHTDFKHRGRKIKSRIFSLLDEENKSGFQNFYLNSILGFSKGTGRALYEKNPCLMPLAPYLIASDKANIEILSSAAGVDLLDNIKILKELCVALELLKSGGSEKRYVLSEVDAKTEAFARRICENVLE</sequence>
<proteinExistence type="predicted"/>
<keyword evidence="2" id="KW-1185">Reference proteome</keyword>
<comment type="caution">
    <text evidence="1">The sequence shown here is derived from an EMBL/GenBank/DDBJ whole genome shotgun (WGS) entry which is preliminary data.</text>
</comment>
<gene>
    <name evidence="1" type="ORF">H8706_07510</name>
</gene>
<dbReference type="EMBL" id="JACRTE010000007">
    <property type="protein sequence ID" value="MBC8596717.1"/>
    <property type="molecule type" value="Genomic_DNA"/>
</dbReference>
<accession>A0A926FCG3</accession>
<dbReference type="Proteomes" id="UP000647416">
    <property type="component" value="Unassembled WGS sequence"/>
</dbReference>